<keyword evidence="3" id="KW-1185">Reference proteome</keyword>
<dbReference type="GO" id="GO:0016853">
    <property type="term" value="F:isomerase activity"/>
    <property type="evidence" value="ECO:0007669"/>
    <property type="project" value="UniProtKB-KW"/>
</dbReference>
<dbReference type="NCBIfam" id="TIGR01409">
    <property type="entry name" value="TAT_signal_seq"/>
    <property type="match status" value="1"/>
</dbReference>
<evidence type="ECO:0000313" key="2">
    <source>
        <dbReference type="EMBL" id="QDU12192.1"/>
    </source>
</evidence>
<accession>A0A517X3V9</accession>
<dbReference type="EMBL" id="CP037422">
    <property type="protein sequence ID" value="QDU12192.1"/>
    <property type="molecule type" value="Genomic_DNA"/>
</dbReference>
<keyword evidence="2" id="KW-0413">Isomerase</keyword>
<gene>
    <name evidence="2" type="ORF">V202x_56170</name>
</gene>
<name>A0A517X3V9_9PLAN</name>
<dbReference type="AlphaFoldDB" id="A0A517X3V9"/>
<dbReference type="PANTHER" id="PTHR12110">
    <property type="entry name" value="HYDROXYPYRUVATE ISOMERASE"/>
    <property type="match status" value="1"/>
</dbReference>
<reference evidence="2 3" key="1">
    <citation type="submission" date="2019-03" db="EMBL/GenBank/DDBJ databases">
        <title>Deep-cultivation of Planctomycetes and their phenomic and genomic characterization uncovers novel biology.</title>
        <authorList>
            <person name="Wiegand S."/>
            <person name="Jogler M."/>
            <person name="Boedeker C."/>
            <person name="Pinto D."/>
            <person name="Vollmers J."/>
            <person name="Rivas-Marin E."/>
            <person name="Kohn T."/>
            <person name="Peeters S.H."/>
            <person name="Heuer A."/>
            <person name="Rast P."/>
            <person name="Oberbeckmann S."/>
            <person name="Bunk B."/>
            <person name="Jeske O."/>
            <person name="Meyerdierks A."/>
            <person name="Storesund J.E."/>
            <person name="Kallscheuer N."/>
            <person name="Luecker S."/>
            <person name="Lage O.M."/>
            <person name="Pohl T."/>
            <person name="Merkel B.J."/>
            <person name="Hornburger P."/>
            <person name="Mueller R.-W."/>
            <person name="Bruemmer F."/>
            <person name="Labrenz M."/>
            <person name="Spormann A.M."/>
            <person name="Op den Camp H."/>
            <person name="Overmann J."/>
            <person name="Amann R."/>
            <person name="Jetten M.S.M."/>
            <person name="Mascher T."/>
            <person name="Medema M.H."/>
            <person name="Devos D.P."/>
            <person name="Kaster A.-K."/>
            <person name="Ovreas L."/>
            <person name="Rohde M."/>
            <person name="Galperin M.Y."/>
            <person name="Jogler C."/>
        </authorList>
    </citation>
    <scope>NUCLEOTIDE SEQUENCE [LARGE SCALE GENOMIC DNA]</scope>
    <source>
        <strain evidence="2 3">V202</strain>
    </source>
</reference>
<dbReference type="SUPFAM" id="SSF51658">
    <property type="entry name" value="Xylose isomerase-like"/>
    <property type="match status" value="1"/>
</dbReference>
<dbReference type="InterPro" id="IPR036237">
    <property type="entry name" value="Xyl_isomerase-like_sf"/>
</dbReference>
<proteinExistence type="predicted"/>
<evidence type="ECO:0000259" key="1">
    <source>
        <dbReference type="Pfam" id="PF01261"/>
    </source>
</evidence>
<dbReference type="Proteomes" id="UP000318384">
    <property type="component" value="Chromosome"/>
</dbReference>
<dbReference type="InterPro" id="IPR019546">
    <property type="entry name" value="TAT_signal_bac_arc"/>
</dbReference>
<sequence length="356" mass="39922">MSIYPAIPLITKKDPFMTPFSSRRDFLKQTTAFSAGLAFSSWAGSAFASTSLNQPLFKISLAQWSLHRALKGGKMDNLEFAKVAKEEFGISAVEYVNQFFKDKAKDAKYLAEMNQRASDAGVKNLLIMIDGEGALGDPDPQKRTQAIKNHHQWVKAAKTLGCHSIRVNARSNGSYKEQQKLAADGLRRLTKFATQYDINVLVENHGGLSSNGAWLAGVMKMVNLPNCGTLPDFGNFVINRKTGEEYDRYKGVKELMPYAKAVSAKTHDFDKDGNEINTDYVKMMKIVLDAGYHGYVGIEYEGRKLDEYAGIRASKKLLLKVRDELTPVAEPCPQPVQEECCGRTRRGLFRNRRFRR</sequence>
<feature type="domain" description="Xylose isomerase-like TIM barrel" evidence="1">
    <location>
        <begin position="87"/>
        <end position="317"/>
    </location>
</feature>
<evidence type="ECO:0000313" key="3">
    <source>
        <dbReference type="Proteomes" id="UP000318384"/>
    </source>
</evidence>
<organism evidence="2 3">
    <name type="scientific">Gimesia aquarii</name>
    <dbReference type="NCBI Taxonomy" id="2527964"/>
    <lineage>
        <taxon>Bacteria</taxon>
        <taxon>Pseudomonadati</taxon>
        <taxon>Planctomycetota</taxon>
        <taxon>Planctomycetia</taxon>
        <taxon>Planctomycetales</taxon>
        <taxon>Planctomycetaceae</taxon>
        <taxon>Gimesia</taxon>
    </lineage>
</organism>
<dbReference type="PROSITE" id="PS51318">
    <property type="entry name" value="TAT"/>
    <property type="match status" value="1"/>
</dbReference>
<protein>
    <submittedName>
        <fullName evidence="2">Xylose isomerase-like TIM barrel</fullName>
    </submittedName>
</protein>
<dbReference type="InterPro" id="IPR013022">
    <property type="entry name" value="Xyl_isomerase-like_TIM-brl"/>
</dbReference>
<dbReference type="Gene3D" id="3.20.20.150">
    <property type="entry name" value="Divalent-metal-dependent TIM barrel enzymes"/>
    <property type="match status" value="1"/>
</dbReference>
<dbReference type="InterPro" id="IPR050312">
    <property type="entry name" value="IolE/XylAMocC-like"/>
</dbReference>
<dbReference type="PANTHER" id="PTHR12110:SF53">
    <property type="entry name" value="BLR5974 PROTEIN"/>
    <property type="match status" value="1"/>
</dbReference>
<dbReference type="InterPro" id="IPR006311">
    <property type="entry name" value="TAT_signal"/>
</dbReference>
<dbReference type="Pfam" id="PF01261">
    <property type="entry name" value="AP_endonuc_2"/>
    <property type="match status" value="1"/>
</dbReference>